<dbReference type="InterPro" id="IPR029018">
    <property type="entry name" value="Hex-like_dom2"/>
</dbReference>
<dbReference type="STRING" id="1149755.A0A2J6R3P2"/>
<keyword evidence="2" id="KW-0732">Signal</keyword>
<dbReference type="Proteomes" id="UP000235786">
    <property type="component" value="Unassembled WGS sequence"/>
</dbReference>
<dbReference type="PANTHER" id="PTHR37842">
    <property type="match status" value="1"/>
</dbReference>
<feature type="chain" id="PRO_5014370041" evidence="2">
    <location>
        <begin position="19"/>
        <end position="958"/>
    </location>
</feature>
<dbReference type="PANTHER" id="PTHR37842:SF2">
    <property type="entry name" value="GYLCOSYL HYDROLASE 115 C-TERMINAL DOMAIN-CONTAINING PROTEIN"/>
    <property type="match status" value="1"/>
</dbReference>
<dbReference type="Pfam" id="PF17829">
    <property type="entry name" value="GH115_C"/>
    <property type="match status" value="1"/>
</dbReference>
<feature type="signal peptide" evidence="2">
    <location>
        <begin position="1"/>
        <end position="18"/>
    </location>
</feature>
<organism evidence="4 5">
    <name type="scientific">Hyaloscypha variabilis (strain UAMH 11265 / GT02V1 / F)</name>
    <name type="common">Meliniomyces variabilis</name>
    <dbReference type="NCBI Taxonomy" id="1149755"/>
    <lineage>
        <taxon>Eukaryota</taxon>
        <taxon>Fungi</taxon>
        <taxon>Dikarya</taxon>
        <taxon>Ascomycota</taxon>
        <taxon>Pezizomycotina</taxon>
        <taxon>Leotiomycetes</taxon>
        <taxon>Helotiales</taxon>
        <taxon>Hyaloscyphaceae</taxon>
        <taxon>Hyaloscypha</taxon>
        <taxon>Hyaloscypha variabilis</taxon>
    </lineage>
</organism>
<keyword evidence="1 4" id="KW-0378">Hydrolase</keyword>
<dbReference type="EMBL" id="KZ613957">
    <property type="protein sequence ID" value="PMD33136.1"/>
    <property type="molecule type" value="Genomic_DNA"/>
</dbReference>
<dbReference type="OrthoDB" id="4849794at2759"/>
<dbReference type="Gene3D" id="3.20.20.520">
    <property type="entry name" value="Glycosyl hydrolase family 115"/>
    <property type="match status" value="1"/>
</dbReference>
<evidence type="ECO:0000256" key="2">
    <source>
        <dbReference type="SAM" id="SignalP"/>
    </source>
</evidence>
<dbReference type="Gene3D" id="3.30.379.10">
    <property type="entry name" value="Chitobiase/beta-hexosaminidase domain 2-like"/>
    <property type="match status" value="1"/>
</dbReference>
<evidence type="ECO:0000313" key="5">
    <source>
        <dbReference type="Proteomes" id="UP000235786"/>
    </source>
</evidence>
<dbReference type="AlphaFoldDB" id="A0A2J6R3P2"/>
<evidence type="ECO:0000259" key="3">
    <source>
        <dbReference type="Pfam" id="PF17829"/>
    </source>
</evidence>
<name>A0A2J6R3P2_HYAVF</name>
<dbReference type="InterPro" id="IPR042301">
    <property type="entry name" value="GH115_sf"/>
</dbReference>
<dbReference type="InterPro" id="IPR031924">
    <property type="entry name" value="GH115"/>
</dbReference>
<dbReference type="InterPro" id="IPR041437">
    <property type="entry name" value="GH115_C"/>
</dbReference>
<dbReference type="Gene3D" id="2.60.120.1620">
    <property type="match status" value="1"/>
</dbReference>
<dbReference type="GO" id="GO:0016787">
    <property type="term" value="F:hydrolase activity"/>
    <property type="evidence" value="ECO:0007669"/>
    <property type="project" value="UniProtKB-KW"/>
</dbReference>
<protein>
    <submittedName>
        <fullName evidence="4">Glycoside hydrolase family 115 protein</fullName>
    </submittedName>
</protein>
<keyword evidence="5" id="KW-1185">Reference proteome</keyword>
<dbReference type="Pfam" id="PF15979">
    <property type="entry name" value="Glyco_hydro_115"/>
    <property type="match status" value="1"/>
</dbReference>
<evidence type="ECO:0000313" key="4">
    <source>
        <dbReference type="EMBL" id="PMD33136.1"/>
    </source>
</evidence>
<gene>
    <name evidence="4" type="ORF">L207DRAFT_639833</name>
</gene>
<accession>A0A2J6R3P2</accession>
<feature type="domain" description="Gylcosyl hydrolase 115 C-terminal" evidence="3">
    <location>
        <begin position="776"/>
        <end position="946"/>
    </location>
</feature>
<reference evidence="4 5" key="1">
    <citation type="submission" date="2016-04" db="EMBL/GenBank/DDBJ databases">
        <title>A degradative enzymes factory behind the ericoid mycorrhizal symbiosis.</title>
        <authorList>
            <consortium name="DOE Joint Genome Institute"/>
            <person name="Martino E."/>
            <person name="Morin E."/>
            <person name="Grelet G."/>
            <person name="Kuo A."/>
            <person name="Kohler A."/>
            <person name="Daghino S."/>
            <person name="Barry K."/>
            <person name="Choi C."/>
            <person name="Cichocki N."/>
            <person name="Clum A."/>
            <person name="Copeland A."/>
            <person name="Hainaut M."/>
            <person name="Haridas S."/>
            <person name="Labutti K."/>
            <person name="Lindquist E."/>
            <person name="Lipzen A."/>
            <person name="Khouja H.-R."/>
            <person name="Murat C."/>
            <person name="Ohm R."/>
            <person name="Olson A."/>
            <person name="Spatafora J."/>
            <person name="Veneault-Fourrey C."/>
            <person name="Henrissat B."/>
            <person name="Grigoriev I."/>
            <person name="Martin F."/>
            <person name="Perotto S."/>
        </authorList>
    </citation>
    <scope>NUCLEOTIDE SEQUENCE [LARGE SCALE GENOMIC DNA]</scope>
    <source>
        <strain evidence="4 5">F</strain>
    </source>
</reference>
<sequence length="958" mass="103786">MTRLIFIIVLCLISSAVGIGQEAIISFTSGALQLAGGKSITSLFLSSADFPGVLRAGQDLSGDFGRVTGNNLTVVTKDQTTTDTSSSSGPVIIAGTIGKSTLIDSLVSAGKLDVSSINGQWEAFQTQIVANPMAGLASALVIAGSDKRGTIYGIYDISEQIGVSPWYWFADVATTQQTNIYALDVHKVQASPSVKYRGIFLNDEQPALTNWVKEKYGGVGYVSGFYSRVFELLLRLRANYLWPTMWDSMFALDDVKNQPLADTYGIVMGTSHTEPLMRSTKEQSKYCTGAWDWSTNKANIITFLTEGAKRAEPYESLYSMGMRGSGDTASPTLNAAALEDVISEQQKILTSVVNNNLSLVPQLWCPYKEVGGYYQKGMTVPDDITILWPDDNVGNMQRLPIPSELGRSGGGGVYYHFDYVGDPRNYKWINTILPQKTWEQMHLTYARDARKIWIVNVGDLKPLELPISHFLDMAYDMTLFSSPDSTTSWLAQWATREFGSAVSTATASVMDRYGRFANRRKYELLDATIYSVVNYNEADTVLNEWETMVANAQKIYDSLPANAQPGFFELVLHPCKAGYILHQLYVNTAKNNLYAKQNRVSAAMYGANAVSAYAADSALATTYHKMLGGKWDHMMDQTHIGYTNWQQPASNSMPAQSYPAKSTTAAPGVFVDGGSATALPMMDPYGPATRWIDIYSKGNTTSTFTVTSDAWVTLTPSSGTLTPPGKTSDQRVLVSVDWASAPAGASNSKIGVNAGGSAFSISLPLRNTNVTAGFSGFVESDQTISIEPEHWSSATSSSDAEYGIIPGYGRSLSGVTLFPVTIATQTPPTSAKLTYNIFLFTPTTASITVHLATSMNTDHSRPLTYAISIDDAAPTTAQYVPIADLGTMPSNWKTAVENAGYSYTTKHAVTTGAHVLNLWAVEPGVVFQKIVVDLGGVRTSYLGPPESMRVGVGSLAIE</sequence>
<proteinExistence type="predicted"/>
<dbReference type="Gene3D" id="1.20.58.2150">
    <property type="match status" value="1"/>
</dbReference>
<evidence type="ECO:0000256" key="1">
    <source>
        <dbReference type="ARBA" id="ARBA00022801"/>
    </source>
</evidence>